<comment type="caution">
    <text evidence="1">The sequence shown here is derived from an EMBL/GenBank/DDBJ whole genome shotgun (WGS) entry which is preliminary data.</text>
</comment>
<sequence>MLKSVSVSSKSSPNPPEDRILYTYKNIFHGFASKLTAQEAQCITKIPGVIGLYKDSIAQLHVTRSPGFLGLNTDSGLWPDTNMGDGIITGLVDTGIWPESQCFSNEGLEPVRKEWKGECENGTGFNSSMCNKKLVGSRYFLKGIEAAGLVPPNEELSPRDLDGHGTHTASTAAGSQVLDASMLGFAKGTVRGMVSKAKIAMYKACWVSGCAKSDIAAAMEKAIEGGVDVLSVSIGSPDFHTPYYSAPIAIAAFAAADRGIFVACQRDAAADTEEDDNDEELTFVYQDPDAFTISADEIFSNGQTHPIYPIFYRDLMVEHDDCDKGKTLSPSIRLPLRKILINGRDASPVSSSPSTSSSLESDSLTGIPNGKYCLWSSKSAPPETSDKKSNSTGSLKRWWF</sequence>
<protein>
    <submittedName>
        <fullName evidence="1">Uncharacterized protein</fullName>
    </submittedName>
</protein>
<accession>A0ACC2MYL5</accession>
<keyword evidence="2" id="KW-1185">Reference proteome</keyword>
<dbReference type="Proteomes" id="UP001234297">
    <property type="component" value="Chromosome 1"/>
</dbReference>
<dbReference type="EMBL" id="CM056809">
    <property type="protein sequence ID" value="KAJ8650613.1"/>
    <property type="molecule type" value="Genomic_DNA"/>
</dbReference>
<gene>
    <name evidence="1" type="ORF">MRB53_003636</name>
</gene>
<reference evidence="1 2" key="1">
    <citation type="journal article" date="2022" name="Hortic Res">
        <title>A haplotype resolved chromosomal level avocado genome allows analysis of novel avocado genes.</title>
        <authorList>
            <person name="Nath O."/>
            <person name="Fletcher S.J."/>
            <person name="Hayward A."/>
            <person name="Shaw L.M."/>
            <person name="Masouleh A.K."/>
            <person name="Furtado A."/>
            <person name="Henry R.J."/>
            <person name="Mitter N."/>
        </authorList>
    </citation>
    <scope>NUCLEOTIDE SEQUENCE [LARGE SCALE GENOMIC DNA]</scope>
    <source>
        <strain evidence="2">cv. Hass</strain>
    </source>
</reference>
<name>A0ACC2MYL5_PERAE</name>
<evidence type="ECO:0000313" key="1">
    <source>
        <dbReference type="EMBL" id="KAJ8650613.1"/>
    </source>
</evidence>
<proteinExistence type="predicted"/>
<evidence type="ECO:0000313" key="2">
    <source>
        <dbReference type="Proteomes" id="UP001234297"/>
    </source>
</evidence>
<organism evidence="1 2">
    <name type="scientific">Persea americana</name>
    <name type="common">Avocado</name>
    <dbReference type="NCBI Taxonomy" id="3435"/>
    <lineage>
        <taxon>Eukaryota</taxon>
        <taxon>Viridiplantae</taxon>
        <taxon>Streptophyta</taxon>
        <taxon>Embryophyta</taxon>
        <taxon>Tracheophyta</taxon>
        <taxon>Spermatophyta</taxon>
        <taxon>Magnoliopsida</taxon>
        <taxon>Magnoliidae</taxon>
        <taxon>Laurales</taxon>
        <taxon>Lauraceae</taxon>
        <taxon>Persea</taxon>
    </lineage>
</organism>